<dbReference type="Pfam" id="PF08240">
    <property type="entry name" value="ADH_N"/>
    <property type="match status" value="1"/>
</dbReference>
<evidence type="ECO:0000256" key="3">
    <source>
        <dbReference type="ARBA" id="ARBA00022833"/>
    </source>
</evidence>
<dbReference type="Gene3D" id="3.40.50.720">
    <property type="entry name" value="NAD(P)-binding Rossmann-like Domain"/>
    <property type="match status" value="1"/>
</dbReference>
<feature type="domain" description="Alcohol dehydrogenase-like N-terminal" evidence="6">
    <location>
        <begin position="26"/>
        <end position="140"/>
    </location>
</feature>
<dbReference type="PANTHER" id="PTHR43189">
    <property type="entry name" value="ZINC-TYPE ALCOHOL DEHYDROGENASE-LIKE PROTEIN C1198.01-RELATED"/>
    <property type="match status" value="1"/>
</dbReference>
<dbReference type="GO" id="GO:0046872">
    <property type="term" value="F:metal ion binding"/>
    <property type="evidence" value="ECO:0007669"/>
    <property type="project" value="UniProtKB-KW"/>
</dbReference>
<evidence type="ECO:0000259" key="7">
    <source>
        <dbReference type="Pfam" id="PF16912"/>
    </source>
</evidence>
<dbReference type="Pfam" id="PF16912">
    <property type="entry name" value="Glu_dehyd_C"/>
    <property type="match status" value="1"/>
</dbReference>
<accession>A0A4P2PVX7</accession>
<dbReference type="InterPro" id="IPR011032">
    <property type="entry name" value="GroES-like_sf"/>
</dbReference>
<evidence type="ECO:0000313" key="9">
    <source>
        <dbReference type="Proteomes" id="UP000295781"/>
    </source>
</evidence>
<protein>
    <submittedName>
        <fullName evidence="8">Glucose dehydrogenase</fullName>
        <ecNumber evidence="8">1.1.5.2</ecNumber>
    </submittedName>
</protein>
<feature type="domain" description="Glucose dehydrogenase C-terminal" evidence="7">
    <location>
        <begin position="146"/>
        <end position="346"/>
    </location>
</feature>
<dbReference type="EMBL" id="CP012670">
    <property type="protein sequence ID" value="AUX20975.1"/>
    <property type="molecule type" value="Genomic_DNA"/>
</dbReference>
<keyword evidence="3" id="KW-0862">Zinc</keyword>
<dbReference type="InterPro" id="IPR036291">
    <property type="entry name" value="NAD(P)-bd_dom_sf"/>
</dbReference>
<feature type="compositionally biased region" description="Pro residues" evidence="5">
    <location>
        <begin position="348"/>
        <end position="362"/>
    </location>
</feature>
<dbReference type="SUPFAM" id="SSF51735">
    <property type="entry name" value="NAD(P)-binding Rossmann-fold domains"/>
    <property type="match status" value="1"/>
</dbReference>
<dbReference type="EC" id="1.1.5.2" evidence="8"/>
<dbReference type="RefSeq" id="WP_129346356.1">
    <property type="nucleotide sequence ID" value="NZ_CP012670.1"/>
</dbReference>
<organism evidence="8 9">
    <name type="scientific">Sorangium cellulosum</name>
    <name type="common">Polyangium cellulosum</name>
    <dbReference type="NCBI Taxonomy" id="56"/>
    <lineage>
        <taxon>Bacteria</taxon>
        <taxon>Pseudomonadati</taxon>
        <taxon>Myxococcota</taxon>
        <taxon>Polyangia</taxon>
        <taxon>Polyangiales</taxon>
        <taxon>Polyangiaceae</taxon>
        <taxon>Sorangium</taxon>
    </lineage>
</organism>
<dbReference type="Gene3D" id="3.90.180.10">
    <property type="entry name" value="Medium-chain alcohol dehydrogenases, catalytic domain"/>
    <property type="match status" value="1"/>
</dbReference>
<evidence type="ECO:0000313" key="8">
    <source>
        <dbReference type="EMBL" id="AUX20975.1"/>
    </source>
</evidence>
<sequence>MRALTVHPGVPGSARLEEIAEPDAAAGSALVEVLAVGVCGTDREIVEGQYGAAPPGEERLVLGHESLGRVLEAPPGEGLAAGDLVVGIVRRPDPVPCACCAAGEWDMCRNGRYTERGIKALHGFCAERVRVEPGFLVKLPPELDRIGVLVEPASVVAKAWEQIERIGRRAAWFPRSVLVTGAGPIGLLAALLGVQRGLSVHVLDRVTRGPKPQLVRDLGAAYHTGEVSVACPGVDIILECTGVGQLVFDAMRSTAPGGIVCLTGISSGKRLLEANFAALNRGLVLENDVVFGTVNANRRHYEAAVRALAQADPAWLERLITRRAPLDRWREALDRGPEDVKAVIELSPPSPAPPRSPPPHAR</sequence>
<dbReference type="GO" id="GO:0008876">
    <property type="term" value="F:quinoprotein glucose dehydrogenase activity"/>
    <property type="evidence" value="ECO:0007669"/>
    <property type="project" value="UniProtKB-EC"/>
</dbReference>
<dbReference type="InterPro" id="IPR013154">
    <property type="entry name" value="ADH-like_N"/>
</dbReference>
<dbReference type="SUPFAM" id="SSF50129">
    <property type="entry name" value="GroES-like"/>
    <property type="match status" value="1"/>
</dbReference>
<dbReference type="Proteomes" id="UP000295781">
    <property type="component" value="Chromosome"/>
</dbReference>
<feature type="region of interest" description="Disordered" evidence="5">
    <location>
        <begin position="340"/>
        <end position="362"/>
    </location>
</feature>
<dbReference type="AlphaFoldDB" id="A0A4P2PVX7"/>
<evidence type="ECO:0000256" key="4">
    <source>
        <dbReference type="ARBA" id="ARBA00023002"/>
    </source>
</evidence>
<proteinExistence type="predicted"/>
<keyword evidence="4 8" id="KW-0560">Oxidoreductase</keyword>
<reference evidence="8 9" key="1">
    <citation type="submission" date="2015-09" db="EMBL/GenBank/DDBJ databases">
        <title>Sorangium comparison.</title>
        <authorList>
            <person name="Zaburannyi N."/>
            <person name="Bunk B."/>
            <person name="Overmann J."/>
            <person name="Mueller R."/>
        </authorList>
    </citation>
    <scope>NUCLEOTIDE SEQUENCE [LARGE SCALE GENOMIC DNA]</scope>
    <source>
        <strain evidence="8 9">So ceGT47</strain>
    </source>
</reference>
<name>A0A4P2PVX7_SORCE</name>
<evidence type="ECO:0000256" key="5">
    <source>
        <dbReference type="SAM" id="MobiDB-lite"/>
    </source>
</evidence>
<dbReference type="OrthoDB" id="9809185at2"/>
<dbReference type="InterPro" id="IPR031640">
    <property type="entry name" value="Glu_dehyd_C"/>
</dbReference>
<dbReference type="PANTHER" id="PTHR43189:SF2">
    <property type="entry name" value="GLUCOSE 1-DEHYDROGENASE"/>
    <property type="match status" value="1"/>
</dbReference>
<comment type="cofactor">
    <cofactor evidence="1">
        <name>Zn(2+)</name>
        <dbReference type="ChEBI" id="CHEBI:29105"/>
    </cofactor>
</comment>
<evidence type="ECO:0000256" key="2">
    <source>
        <dbReference type="ARBA" id="ARBA00022723"/>
    </source>
</evidence>
<dbReference type="CDD" id="cd08230">
    <property type="entry name" value="glucose_DH"/>
    <property type="match status" value="1"/>
</dbReference>
<evidence type="ECO:0000256" key="1">
    <source>
        <dbReference type="ARBA" id="ARBA00001947"/>
    </source>
</evidence>
<evidence type="ECO:0000259" key="6">
    <source>
        <dbReference type="Pfam" id="PF08240"/>
    </source>
</evidence>
<gene>
    <name evidence="8" type="primary">gcd</name>
    <name evidence="8" type="ORF">SOCEGT47_014530</name>
</gene>
<keyword evidence="2" id="KW-0479">Metal-binding</keyword>